<keyword evidence="2" id="KW-1185">Reference proteome</keyword>
<reference evidence="1 2" key="1">
    <citation type="submission" date="2019-08" db="EMBL/GenBank/DDBJ databases">
        <title>Whole genome of Aphis craccivora.</title>
        <authorList>
            <person name="Voronova N.V."/>
            <person name="Shulinski R.S."/>
            <person name="Bandarenka Y.V."/>
            <person name="Zhorov D.G."/>
            <person name="Warner D."/>
        </authorList>
    </citation>
    <scope>NUCLEOTIDE SEQUENCE [LARGE SCALE GENOMIC DNA]</scope>
    <source>
        <strain evidence="1">180601</strain>
        <tissue evidence="1">Whole Body</tissue>
    </source>
</reference>
<dbReference type="Proteomes" id="UP000478052">
    <property type="component" value="Unassembled WGS sequence"/>
</dbReference>
<sequence length="150" mass="16993">MPRARGLNLLPPKKELPEANCSLCPLSNTPLMVLYKLLLIIAAYAAAAVHCEDCVSRCVFNLKHKEKHVQFDLTSFKGLNKVNFTNSNDMHLNIQLCCESNKHALTCDGIKTKICLNKKYSTESDIGSKIKVNYLYTQVMPDNVQWRIYS</sequence>
<evidence type="ECO:0000313" key="2">
    <source>
        <dbReference type="Proteomes" id="UP000478052"/>
    </source>
</evidence>
<name>A0A6G0XMJ1_APHCR</name>
<dbReference type="AlphaFoldDB" id="A0A6G0XMJ1"/>
<gene>
    <name evidence="1" type="ORF">FWK35_00032108</name>
</gene>
<proteinExistence type="predicted"/>
<accession>A0A6G0XMJ1</accession>
<organism evidence="1 2">
    <name type="scientific">Aphis craccivora</name>
    <name type="common">Cowpea aphid</name>
    <dbReference type="NCBI Taxonomy" id="307492"/>
    <lineage>
        <taxon>Eukaryota</taxon>
        <taxon>Metazoa</taxon>
        <taxon>Ecdysozoa</taxon>
        <taxon>Arthropoda</taxon>
        <taxon>Hexapoda</taxon>
        <taxon>Insecta</taxon>
        <taxon>Pterygota</taxon>
        <taxon>Neoptera</taxon>
        <taxon>Paraneoptera</taxon>
        <taxon>Hemiptera</taxon>
        <taxon>Sternorrhyncha</taxon>
        <taxon>Aphidomorpha</taxon>
        <taxon>Aphidoidea</taxon>
        <taxon>Aphididae</taxon>
        <taxon>Aphidini</taxon>
        <taxon>Aphis</taxon>
        <taxon>Aphis</taxon>
    </lineage>
</organism>
<keyword evidence="1" id="KW-0675">Receptor</keyword>
<comment type="caution">
    <text evidence="1">The sequence shown here is derived from an EMBL/GenBank/DDBJ whole genome shotgun (WGS) entry which is preliminary data.</text>
</comment>
<dbReference type="OrthoDB" id="10502202at2759"/>
<evidence type="ECO:0000313" key="1">
    <source>
        <dbReference type="EMBL" id="KAF0741446.1"/>
    </source>
</evidence>
<dbReference type="EMBL" id="VUJU01007707">
    <property type="protein sequence ID" value="KAF0741446.1"/>
    <property type="molecule type" value="Genomic_DNA"/>
</dbReference>
<protein>
    <submittedName>
        <fullName evidence="1">Cation-independent mannose-6-phosphate receptor</fullName>
    </submittedName>
</protein>